<feature type="binding site" evidence="6">
    <location>
        <position position="189"/>
    </location>
    <ligand>
        <name>Zn(2+)</name>
        <dbReference type="ChEBI" id="CHEBI:29105"/>
    </ligand>
</feature>
<evidence type="ECO:0000256" key="7">
    <source>
        <dbReference type="SAM" id="Phobius"/>
    </source>
</evidence>
<dbReference type="PANTHER" id="PTHR20855">
    <property type="entry name" value="ADIPOR/PROGESTIN RECEPTOR-RELATED"/>
    <property type="match status" value="1"/>
</dbReference>
<evidence type="ECO:0000256" key="3">
    <source>
        <dbReference type="ARBA" id="ARBA00022692"/>
    </source>
</evidence>
<dbReference type="NCBIfam" id="TIGR01065">
    <property type="entry name" value="hlyIII"/>
    <property type="match status" value="1"/>
</dbReference>
<feature type="transmembrane region" description="Helical" evidence="7">
    <location>
        <begin position="86"/>
        <end position="102"/>
    </location>
</feature>
<feature type="transmembrane region" description="Helical" evidence="7">
    <location>
        <begin position="21"/>
        <end position="40"/>
    </location>
</feature>
<evidence type="ECO:0000256" key="1">
    <source>
        <dbReference type="ARBA" id="ARBA00004127"/>
    </source>
</evidence>
<reference evidence="8 9" key="1">
    <citation type="submission" date="2018-05" db="EMBL/GenBank/DDBJ databases">
        <title>Genomic Encyclopedia of Type Strains, Phase IV (KMG-IV): sequencing the most valuable type-strain genomes for metagenomic binning, comparative biology and taxonomic classification.</title>
        <authorList>
            <person name="Goeker M."/>
        </authorList>
    </citation>
    <scope>NUCLEOTIDE SEQUENCE [LARGE SCALE GENOMIC DNA]</scope>
    <source>
        <strain evidence="8 9">DSM 22440</strain>
    </source>
</reference>
<dbReference type="PANTHER" id="PTHR20855:SF129">
    <property type="entry name" value="HEMOLYSIN-3 HOMOLOG"/>
    <property type="match status" value="1"/>
</dbReference>
<feature type="binding site" evidence="6">
    <location>
        <position position="67"/>
    </location>
    <ligand>
        <name>Zn(2+)</name>
        <dbReference type="ChEBI" id="CHEBI:29105"/>
    </ligand>
</feature>
<evidence type="ECO:0000256" key="6">
    <source>
        <dbReference type="PIRSR" id="PIRSR604254-1"/>
    </source>
</evidence>
<evidence type="ECO:0000256" key="5">
    <source>
        <dbReference type="ARBA" id="ARBA00023136"/>
    </source>
</evidence>
<keyword evidence="9" id="KW-1185">Reference proteome</keyword>
<dbReference type="InterPro" id="IPR004254">
    <property type="entry name" value="AdipoR/HlyIII-related"/>
</dbReference>
<dbReference type="GO" id="GO:0012505">
    <property type="term" value="C:endomembrane system"/>
    <property type="evidence" value="ECO:0007669"/>
    <property type="project" value="UniProtKB-SubCell"/>
</dbReference>
<sequence length="217" mass="24593">MNKVNRFSFGEELANAITHGVGLLFSIAALVLLIAFSSIYGSWIHVVSFTIFGVTMVFLYTSSTLLHSLPLGRGKNVFEILDHSSIYFFIAGTYTPFLLIAVRGTFGIQLFITIWTIALFGSIFKIFFVKRFVVVSTLIYIFMGWMIVFTWSDLTAVIPTPGIMMLAIGGLLYTLGAVFYVFRWFKFHHMVWHIFVLAATILHFFVVLLYLLPISVN</sequence>
<dbReference type="Pfam" id="PF03006">
    <property type="entry name" value="HlyIII"/>
    <property type="match status" value="1"/>
</dbReference>
<dbReference type="RefSeq" id="WP_110250057.1">
    <property type="nucleotide sequence ID" value="NZ_QJJR01000001.1"/>
</dbReference>
<name>A0A2V3WDG9_9BACI</name>
<dbReference type="GO" id="GO:0016020">
    <property type="term" value="C:membrane"/>
    <property type="evidence" value="ECO:0007669"/>
    <property type="project" value="InterPro"/>
</dbReference>
<dbReference type="InterPro" id="IPR005744">
    <property type="entry name" value="Hy-lIII"/>
</dbReference>
<proteinExistence type="inferred from homology"/>
<feature type="transmembrane region" description="Helical" evidence="7">
    <location>
        <begin position="108"/>
        <end position="127"/>
    </location>
</feature>
<comment type="caution">
    <text evidence="8">The sequence shown here is derived from an EMBL/GenBank/DDBJ whole genome shotgun (WGS) entry which is preliminary data.</text>
</comment>
<evidence type="ECO:0000313" key="9">
    <source>
        <dbReference type="Proteomes" id="UP000247922"/>
    </source>
</evidence>
<comment type="subcellular location">
    <subcellularLocation>
        <location evidence="1">Endomembrane system</location>
        <topology evidence="1">Multi-pass membrane protein</topology>
    </subcellularLocation>
</comment>
<organism evidence="8 9">
    <name type="scientific">Streptohalobacillus salinus</name>
    <dbReference type="NCBI Taxonomy" id="621096"/>
    <lineage>
        <taxon>Bacteria</taxon>
        <taxon>Bacillati</taxon>
        <taxon>Bacillota</taxon>
        <taxon>Bacilli</taxon>
        <taxon>Bacillales</taxon>
        <taxon>Bacillaceae</taxon>
        <taxon>Streptohalobacillus</taxon>
    </lineage>
</organism>
<keyword evidence="4 7" id="KW-1133">Transmembrane helix</keyword>
<evidence type="ECO:0000313" key="8">
    <source>
        <dbReference type="EMBL" id="PXW92956.1"/>
    </source>
</evidence>
<dbReference type="GO" id="GO:0140911">
    <property type="term" value="F:pore-forming activity"/>
    <property type="evidence" value="ECO:0007669"/>
    <property type="project" value="InterPro"/>
</dbReference>
<dbReference type="GO" id="GO:0046872">
    <property type="term" value="F:metal ion binding"/>
    <property type="evidence" value="ECO:0007669"/>
    <property type="project" value="UniProtKB-KW"/>
</dbReference>
<feature type="transmembrane region" description="Helical" evidence="7">
    <location>
        <begin position="132"/>
        <end position="151"/>
    </location>
</feature>
<protein>
    <submittedName>
        <fullName evidence="8">Channel protein (Hemolysin III family)</fullName>
    </submittedName>
</protein>
<keyword evidence="6" id="KW-0862">Zinc</keyword>
<dbReference type="EMBL" id="QJJR01000001">
    <property type="protein sequence ID" value="PXW92956.1"/>
    <property type="molecule type" value="Genomic_DNA"/>
</dbReference>
<comment type="similarity">
    <text evidence="2">Belongs to the UPF0073 (Hly-III) family.</text>
</comment>
<keyword evidence="6" id="KW-0479">Metal-binding</keyword>
<dbReference type="OrthoDB" id="9813689at2"/>
<feature type="transmembrane region" description="Helical" evidence="7">
    <location>
        <begin position="163"/>
        <end position="182"/>
    </location>
</feature>
<keyword evidence="5 7" id="KW-0472">Membrane</keyword>
<keyword evidence="3 7" id="KW-0812">Transmembrane</keyword>
<dbReference type="AlphaFoldDB" id="A0A2V3WDG9"/>
<evidence type="ECO:0000256" key="4">
    <source>
        <dbReference type="ARBA" id="ARBA00022989"/>
    </source>
</evidence>
<feature type="transmembrane region" description="Helical" evidence="7">
    <location>
        <begin position="194"/>
        <end position="212"/>
    </location>
</feature>
<dbReference type="Proteomes" id="UP000247922">
    <property type="component" value="Unassembled WGS sequence"/>
</dbReference>
<accession>A0A2V3WDG9</accession>
<evidence type="ECO:0000256" key="2">
    <source>
        <dbReference type="ARBA" id="ARBA00008488"/>
    </source>
</evidence>
<gene>
    <name evidence="8" type="ORF">DES38_10134</name>
</gene>
<feature type="binding site" evidence="6">
    <location>
        <position position="193"/>
    </location>
    <ligand>
        <name>Zn(2+)</name>
        <dbReference type="ChEBI" id="CHEBI:29105"/>
    </ligand>
</feature>
<feature type="transmembrane region" description="Helical" evidence="7">
    <location>
        <begin position="46"/>
        <end position="66"/>
    </location>
</feature>